<evidence type="ECO:0000256" key="4">
    <source>
        <dbReference type="ARBA" id="ARBA00082491"/>
    </source>
</evidence>
<dbReference type="InterPro" id="IPR041844">
    <property type="entry name" value="Plantacyanin"/>
</dbReference>
<accession>A0A3B6D934</accession>
<keyword evidence="5" id="KW-0732">Signal</keyword>
<dbReference type="InterPro" id="IPR003245">
    <property type="entry name" value="Phytocyanin_dom"/>
</dbReference>
<dbReference type="Gramene" id="TraesKAR2D01G0074720.1">
    <property type="protein sequence ID" value="cds.TraesKAR2D01G0074720.1"/>
    <property type="gene ID" value="TraesKAR2D01G0074720"/>
</dbReference>
<dbReference type="KEGG" id="taes:123051915"/>
<dbReference type="Pfam" id="PF02298">
    <property type="entry name" value="Cu_bind_like"/>
    <property type="match status" value="1"/>
</dbReference>
<feature type="chain" id="PRO_5017188089" description="Plantacyanin" evidence="5">
    <location>
        <begin position="35"/>
        <end position="139"/>
    </location>
</feature>
<dbReference type="GeneID" id="123051915"/>
<dbReference type="PANTHER" id="PTHR33021:SF425">
    <property type="entry name" value="PUTATIVE, EXPRESSED-RELATED"/>
    <property type="match status" value="1"/>
</dbReference>
<sequence length="139" mass="13997">MLAMAARGTASGSTAVVVGVLLVCAFLHAGVAESAEFTVGDGGGWSVNAGSWPNGKRFKGRDVLVFNYDPTAHDVVAVSAEGYRACAAPSGAKVYKSGADRVTLALGPNYFISSVPGDCQAGMKITVTAAKQGRIGGAS</sequence>
<keyword evidence="8" id="KW-1185">Reference proteome</keyword>
<organism evidence="7">
    <name type="scientific">Triticum aestivum</name>
    <name type="common">Wheat</name>
    <dbReference type="NCBI Taxonomy" id="4565"/>
    <lineage>
        <taxon>Eukaryota</taxon>
        <taxon>Viridiplantae</taxon>
        <taxon>Streptophyta</taxon>
        <taxon>Embryophyta</taxon>
        <taxon>Tracheophyta</taxon>
        <taxon>Spermatophyta</taxon>
        <taxon>Magnoliopsida</taxon>
        <taxon>Liliopsida</taxon>
        <taxon>Poales</taxon>
        <taxon>Poaceae</taxon>
        <taxon>BOP clade</taxon>
        <taxon>Pooideae</taxon>
        <taxon>Triticodae</taxon>
        <taxon>Triticeae</taxon>
        <taxon>Triticinae</taxon>
        <taxon>Triticum</taxon>
    </lineage>
</organism>
<dbReference type="Gramene" id="TraesCAD_scaffold_101310_01G000400.1">
    <property type="protein sequence ID" value="TraesCAD_scaffold_101310_01G000400.1"/>
    <property type="gene ID" value="TraesCAD_scaffold_101310_01G000400"/>
</dbReference>
<dbReference type="Gramene" id="TraesMAC2D03G01127400.1">
    <property type="protein sequence ID" value="TraesMAC2D03G01127400.1"/>
    <property type="gene ID" value="TraesMAC2D03G01127400"/>
</dbReference>
<evidence type="ECO:0000259" key="6">
    <source>
        <dbReference type="PROSITE" id="PS51485"/>
    </source>
</evidence>
<dbReference type="EnsemblPlants" id="TraesCS2D02G152100.1">
    <property type="protein sequence ID" value="TraesCS2D02G152100.1"/>
    <property type="gene ID" value="TraesCS2D02G152100"/>
</dbReference>
<dbReference type="Gramene" id="TraesRN2D0100346000.1">
    <property type="protein sequence ID" value="TraesRN2D0100346000.1"/>
    <property type="gene ID" value="TraesRN2D0100346000"/>
</dbReference>
<dbReference type="SUPFAM" id="SSF49503">
    <property type="entry name" value="Cupredoxins"/>
    <property type="match status" value="1"/>
</dbReference>
<feature type="signal peptide" evidence="5">
    <location>
        <begin position="1"/>
        <end position="34"/>
    </location>
</feature>
<feature type="domain" description="Phytocyanin" evidence="6">
    <location>
        <begin position="35"/>
        <end position="131"/>
    </location>
</feature>
<evidence type="ECO:0000256" key="3">
    <source>
        <dbReference type="ARBA" id="ARBA00023157"/>
    </source>
</evidence>
<dbReference type="Gramene" id="TraesJAG2D03G01135800.1">
    <property type="protein sequence ID" value="TraesJAG2D03G01135800.1"/>
    <property type="gene ID" value="TraesJAG2D03G01135800"/>
</dbReference>
<dbReference type="Gramene" id="TraesLDM2D03G01130180.1">
    <property type="protein sequence ID" value="TraesLDM2D03G01130180.1"/>
    <property type="gene ID" value="TraesLDM2D03G01130180"/>
</dbReference>
<dbReference type="PROSITE" id="PS51485">
    <property type="entry name" value="PHYTOCYANIN"/>
    <property type="match status" value="1"/>
</dbReference>
<dbReference type="Proteomes" id="UP000019116">
    <property type="component" value="Chromosome 2D"/>
</dbReference>
<dbReference type="Gramene" id="TraesCS2D02G152100.1">
    <property type="protein sequence ID" value="TraesCS2D02G152100.1"/>
    <property type="gene ID" value="TraesCS2D02G152100"/>
</dbReference>
<dbReference type="GO" id="GO:0005886">
    <property type="term" value="C:plasma membrane"/>
    <property type="evidence" value="ECO:0000318"/>
    <property type="project" value="GO_Central"/>
</dbReference>
<dbReference type="Gene3D" id="2.60.40.420">
    <property type="entry name" value="Cupredoxins - blue copper proteins"/>
    <property type="match status" value="1"/>
</dbReference>
<dbReference type="Gramene" id="TraesSTA2D03G01117760.1">
    <property type="protein sequence ID" value="TraesSTA2D03G01117760.1"/>
    <property type="gene ID" value="TraesSTA2D03G01117760"/>
</dbReference>
<evidence type="ECO:0000313" key="8">
    <source>
        <dbReference type="Proteomes" id="UP000019116"/>
    </source>
</evidence>
<dbReference type="PaxDb" id="4565-Traes_2DS_658FD8F8F.1"/>
<proteinExistence type="predicted"/>
<name>A0A3B6D934_WHEAT</name>
<dbReference type="GO" id="GO:0009055">
    <property type="term" value="F:electron transfer activity"/>
    <property type="evidence" value="ECO:0007669"/>
    <property type="project" value="InterPro"/>
</dbReference>
<dbReference type="RefSeq" id="XP_044330846.1">
    <property type="nucleotide sequence ID" value="XM_044474911.1"/>
</dbReference>
<dbReference type="Gramene" id="TraesLAC2D03G01080790.1">
    <property type="protein sequence ID" value="TraesLAC2D03G01080790.1"/>
    <property type="gene ID" value="TraesLAC2D03G01080790"/>
</dbReference>
<evidence type="ECO:0000256" key="1">
    <source>
        <dbReference type="ARBA" id="ARBA00022723"/>
    </source>
</evidence>
<evidence type="ECO:0000256" key="2">
    <source>
        <dbReference type="ARBA" id="ARBA00023008"/>
    </source>
</evidence>
<protein>
    <recommendedName>
        <fullName evidence="4">Plantacyanin</fullName>
    </recommendedName>
</protein>
<dbReference type="FunFam" id="2.60.40.420:FF:000013">
    <property type="entry name" value="basic blue protein-like"/>
    <property type="match status" value="1"/>
</dbReference>
<dbReference type="InterPro" id="IPR039391">
    <property type="entry name" value="Phytocyanin-like"/>
</dbReference>
<dbReference type="Gramene" id="TraesCS2D03G0320500.1">
    <property type="protein sequence ID" value="TraesCS2D03G0320500.1.CDS"/>
    <property type="gene ID" value="TraesCS2D03G0320500"/>
</dbReference>
<dbReference type="Gramene" id="TraesWEE_scaffold_030120_01G000200.1">
    <property type="protein sequence ID" value="TraesWEE_scaffold_030120_01G000200.1"/>
    <property type="gene ID" value="TraesWEE_scaffold_030120_01G000200"/>
</dbReference>
<dbReference type="CDD" id="cd11013">
    <property type="entry name" value="Plantacyanin"/>
    <property type="match status" value="1"/>
</dbReference>
<dbReference type="Gramene" id="TraesSYM2D03G01143610.1">
    <property type="protein sequence ID" value="TraesSYM2D03G01143610.1"/>
    <property type="gene ID" value="TraesSYM2D03G01143610"/>
</dbReference>
<evidence type="ECO:0000313" key="7">
    <source>
        <dbReference type="EnsemblPlants" id="TraesCS2D02G152100.1"/>
    </source>
</evidence>
<dbReference type="InterPro" id="IPR008972">
    <property type="entry name" value="Cupredoxin"/>
</dbReference>
<keyword evidence="1" id="KW-0479">Metal-binding</keyword>
<dbReference type="OMA" id="HSHMARA"/>
<reference evidence="7" key="2">
    <citation type="submission" date="2018-10" db="UniProtKB">
        <authorList>
            <consortium name="EnsemblPlants"/>
        </authorList>
    </citation>
    <scope>IDENTIFICATION</scope>
</reference>
<keyword evidence="2" id="KW-0186">Copper</keyword>
<dbReference type="SMR" id="A0A3B6D934"/>
<reference evidence="7" key="1">
    <citation type="submission" date="2018-08" db="EMBL/GenBank/DDBJ databases">
        <authorList>
            <person name="Rossello M."/>
        </authorList>
    </citation>
    <scope>NUCLEOTIDE SEQUENCE [LARGE SCALE GENOMIC DNA]</scope>
    <source>
        <strain evidence="7">cv. Chinese Spring</strain>
    </source>
</reference>
<evidence type="ECO:0000256" key="5">
    <source>
        <dbReference type="SAM" id="SignalP"/>
    </source>
</evidence>
<keyword evidence="3" id="KW-1015">Disulfide bond</keyword>
<gene>
    <name evidence="7" type="primary">LOC123051915</name>
</gene>
<dbReference type="Gramene" id="TraesNOR2D03G01145240.1">
    <property type="protein sequence ID" value="TraesNOR2D03G01145240.1"/>
    <property type="gene ID" value="TraesNOR2D03G01145240"/>
</dbReference>
<dbReference type="Gramene" id="TraesROB_scaffold_103953_01G000200.1">
    <property type="protein sequence ID" value="TraesROB_scaffold_103953_01G000200.1"/>
    <property type="gene ID" value="TraesROB_scaffold_103953_01G000200"/>
</dbReference>
<dbReference type="PANTHER" id="PTHR33021">
    <property type="entry name" value="BLUE COPPER PROTEIN"/>
    <property type="match status" value="1"/>
</dbReference>
<dbReference type="GO" id="GO:0046872">
    <property type="term" value="F:metal ion binding"/>
    <property type="evidence" value="ECO:0007669"/>
    <property type="project" value="UniProtKB-KW"/>
</dbReference>
<dbReference type="AlphaFoldDB" id="A0A3B6D934"/>